<evidence type="ECO:0000313" key="2">
    <source>
        <dbReference type="EMBL" id="CAD1473516.1"/>
    </source>
</evidence>
<dbReference type="AlphaFoldDB" id="A0A6V7H236"/>
<evidence type="ECO:0000256" key="1">
    <source>
        <dbReference type="SAM" id="Coils"/>
    </source>
</evidence>
<evidence type="ECO:0008006" key="4">
    <source>
        <dbReference type="Google" id="ProtNLM"/>
    </source>
</evidence>
<feature type="non-terminal residue" evidence="2">
    <location>
        <position position="475"/>
    </location>
</feature>
<proteinExistence type="predicted"/>
<comment type="caution">
    <text evidence="2">The sequence shown here is derived from an EMBL/GenBank/DDBJ whole genome shotgun (WGS) entry which is preliminary data.</text>
</comment>
<name>A0A6V7H236_9HYME</name>
<feature type="coiled-coil region" evidence="1">
    <location>
        <begin position="276"/>
        <end position="328"/>
    </location>
</feature>
<accession>A0A6V7H236</accession>
<sequence>ALDKLADSIPKPKGAVPNFGLPKWKVMPLESKIPMVPGPEGVYNFTRRKLGEELWISTPDAEFNLSDPYGYEIKWTYDSLHDKHLLSHFSKPNIIRHLIKSGFITKDLDAKCSLKDYNVYRQYLRTLHCDSIKKELNRITKRSIEERAILYAQEQAEKEVKKLKERERLMELRKSAIERSKMAEKMKLQRQKEKQKIIEERLHALAQRKKEAQQMQYIKSRQKAEIIQQKQIAAVNIQRQKIIQALLEWRKKERIRRKMMEMRLAHEQEEKHKIVKHKWEERLEFQKKQIEKEQLLLQCIEDQRKEFIDAYKEKINRETKRMKKLFEDVKMYIRCYLARHLPGSRERICCKKYFYDDEIKKTLQKEKKKSKEKAVNRGKLKQELKKRKKFAKIEKKKVRETKKVIKNNKKEKKKRRIKKKKVIEPDMEFELEPLSESIPSLKTETIEKSIISEPKEKCRCQAIKDKEKILHNRNR</sequence>
<reference evidence="2" key="1">
    <citation type="submission" date="2020-07" db="EMBL/GenBank/DDBJ databases">
        <authorList>
            <person name="Nazaruddin N."/>
        </authorList>
    </citation>
    <scope>NUCLEOTIDE SEQUENCE</scope>
</reference>
<dbReference type="PANTHER" id="PTHR47315:SF3">
    <property type="entry name" value="FIBROUS SHEATH-INTERACTING PROTEIN 2-LIKE"/>
    <property type="match status" value="1"/>
</dbReference>
<protein>
    <recommendedName>
        <fullName evidence="4">Fibrous sheath-interacting protein 2</fullName>
    </recommendedName>
</protein>
<feature type="coiled-coil region" evidence="1">
    <location>
        <begin position="381"/>
        <end position="415"/>
    </location>
</feature>
<feature type="coiled-coil region" evidence="1">
    <location>
        <begin position="153"/>
        <end position="215"/>
    </location>
</feature>
<dbReference type="OrthoDB" id="8197715at2759"/>
<dbReference type="Proteomes" id="UP000752696">
    <property type="component" value="Unassembled WGS sequence"/>
</dbReference>
<keyword evidence="1" id="KW-0175">Coiled coil</keyword>
<keyword evidence="3" id="KW-1185">Reference proteome</keyword>
<dbReference type="InterPro" id="IPR038891">
    <property type="entry name" value="FSIP2"/>
</dbReference>
<gene>
    <name evidence="2" type="ORF">MHI_LOCUS381341</name>
</gene>
<evidence type="ECO:0000313" key="3">
    <source>
        <dbReference type="Proteomes" id="UP000752696"/>
    </source>
</evidence>
<dbReference type="PANTHER" id="PTHR47315">
    <property type="entry name" value="FIBROUS SHEATH INTERACTING PROTEIN 2"/>
    <property type="match status" value="1"/>
</dbReference>
<dbReference type="EMBL" id="CAJDYZ010006587">
    <property type="protein sequence ID" value="CAD1473516.1"/>
    <property type="molecule type" value="Genomic_DNA"/>
</dbReference>
<organism evidence="2 3">
    <name type="scientific">Heterotrigona itama</name>
    <dbReference type="NCBI Taxonomy" id="395501"/>
    <lineage>
        <taxon>Eukaryota</taxon>
        <taxon>Metazoa</taxon>
        <taxon>Ecdysozoa</taxon>
        <taxon>Arthropoda</taxon>
        <taxon>Hexapoda</taxon>
        <taxon>Insecta</taxon>
        <taxon>Pterygota</taxon>
        <taxon>Neoptera</taxon>
        <taxon>Endopterygota</taxon>
        <taxon>Hymenoptera</taxon>
        <taxon>Apocrita</taxon>
        <taxon>Aculeata</taxon>
        <taxon>Apoidea</taxon>
        <taxon>Anthophila</taxon>
        <taxon>Apidae</taxon>
        <taxon>Heterotrigona</taxon>
    </lineage>
</organism>